<keyword evidence="3" id="KW-1003">Cell membrane</keyword>
<keyword evidence="5 7" id="KW-1133">Transmembrane helix</keyword>
<evidence type="ECO:0000313" key="12">
    <source>
        <dbReference type="Proteomes" id="UP000295380"/>
    </source>
</evidence>
<keyword evidence="4 7" id="KW-0812">Transmembrane</keyword>
<keyword evidence="7" id="KW-0813">Transport</keyword>
<dbReference type="GO" id="GO:0005337">
    <property type="term" value="F:nucleoside transmembrane transporter activity"/>
    <property type="evidence" value="ECO:0007669"/>
    <property type="project" value="InterPro"/>
</dbReference>
<dbReference type="AlphaFoldDB" id="A0A4R7NN46"/>
<dbReference type="OrthoDB" id="9766455at2"/>
<dbReference type="InterPro" id="IPR018270">
    <property type="entry name" value="C_nuclsd_transpt_met_bac"/>
</dbReference>
<evidence type="ECO:0000256" key="6">
    <source>
        <dbReference type="ARBA" id="ARBA00023136"/>
    </source>
</evidence>
<accession>A0A4R7NN46</accession>
<feature type="transmembrane region" description="Helical" evidence="7">
    <location>
        <begin position="394"/>
        <end position="417"/>
    </location>
</feature>
<feature type="transmembrane region" description="Helical" evidence="7">
    <location>
        <begin position="87"/>
        <end position="112"/>
    </location>
</feature>
<organism evidence="11 12">
    <name type="scientific">Chromohalobacter marismortui</name>
    <dbReference type="NCBI Taxonomy" id="42055"/>
    <lineage>
        <taxon>Bacteria</taxon>
        <taxon>Pseudomonadati</taxon>
        <taxon>Pseudomonadota</taxon>
        <taxon>Gammaproteobacteria</taxon>
        <taxon>Oceanospirillales</taxon>
        <taxon>Halomonadaceae</taxon>
        <taxon>Chromohalobacter</taxon>
    </lineage>
</organism>
<dbReference type="PANTHER" id="PTHR10590">
    <property type="entry name" value="SODIUM/NUCLEOSIDE COTRANSPORTER"/>
    <property type="match status" value="1"/>
</dbReference>
<dbReference type="GO" id="GO:0015293">
    <property type="term" value="F:symporter activity"/>
    <property type="evidence" value="ECO:0007669"/>
    <property type="project" value="TreeGrafter"/>
</dbReference>
<gene>
    <name evidence="11" type="ORF">C8E00_104258</name>
</gene>
<proteinExistence type="inferred from homology"/>
<feature type="domain" description="Concentrative nucleoside transporter N-terminal" evidence="8">
    <location>
        <begin position="8"/>
        <end position="81"/>
    </location>
</feature>
<keyword evidence="6 7" id="KW-0472">Membrane</keyword>
<sequence>MTAIMSLVGMATLILIAVLFSSNRRSIRLRTVGGAFAIQAAIGAFVLYIPFGQAVLATISEGVSQVIVYANDGIDFLFGGLANPDKVGFVFAFKVLPVIIFFSSLIAVLYHLKIMQWVIRLLGGALQRVLGTSRSESMSATANIFVGQTEAPLVVRPFIASMTRSELFAVMCGGLASVAGSVLAGYASLGIPMEYLIAASFMAAPGGLLFAKLLMPETETPDDSISRAEEKIEEDDKPANVLDAAATGATSGMMLAANVGAMLLAFIGLIALLNGILGGVGGWFGMESLSLEMILGWLFAPLAFLLGIPWSEATLAGSFIGQKIVVNEFVAFINLAPYISGETVVAATGEVMSKHTAAVLSFALCGFANLSSIAILLGGLGLMAPNRRQEIARYGLKAVLAGTLSNLMSATIAGFFISLA</sequence>
<dbReference type="Proteomes" id="UP000295380">
    <property type="component" value="Unassembled WGS sequence"/>
</dbReference>
<comment type="subcellular location">
    <subcellularLocation>
        <location evidence="1">Cell membrane</location>
        <topology evidence="1">Multi-pass membrane protein</topology>
    </subcellularLocation>
</comment>
<evidence type="ECO:0000259" key="8">
    <source>
        <dbReference type="Pfam" id="PF01773"/>
    </source>
</evidence>
<dbReference type="InterPro" id="IPR002668">
    <property type="entry name" value="CNT_N_dom"/>
</dbReference>
<feature type="transmembrane region" description="Helical" evidence="7">
    <location>
        <begin position="29"/>
        <end position="51"/>
    </location>
</feature>
<comment type="similarity">
    <text evidence="2 7">Belongs to the concentrative nucleoside transporter (CNT) (TC 2.A.41) family.</text>
</comment>
<dbReference type="InterPro" id="IPR011657">
    <property type="entry name" value="CNT_C_dom"/>
</dbReference>
<protein>
    <recommendedName>
        <fullName evidence="7">Nucleoside permease</fullName>
    </recommendedName>
</protein>
<comment type="caution">
    <text evidence="11">The sequence shown here is derived from an EMBL/GenBank/DDBJ whole genome shotgun (WGS) entry which is preliminary data.</text>
</comment>
<feature type="domain" description="Concentrative nucleoside transporter C-terminal" evidence="9">
    <location>
        <begin position="195"/>
        <end position="414"/>
    </location>
</feature>
<dbReference type="EMBL" id="SOBR01000004">
    <property type="protein sequence ID" value="TDU22078.1"/>
    <property type="molecule type" value="Genomic_DNA"/>
</dbReference>
<feature type="transmembrane region" description="Helical" evidence="7">
    <location>
        <begin position="255"/>
        <end position="277"/>
    </location>
</feature>
<name>A0A4R7NN46_9GAMM</name>
<evidence type="ECO:0000256" key="7">
    <source>
        <dbReference type="RuleBase" id="RU362018"/>
    </source>
</evidence>
<dbReference type="InterPro" id="IPR011642">
    <property type="entry name" value="Gate_dom"/>
</dbReference>
<evidence type="ECO:0000256" key="5">
    <source>
        <dbReference type="ARBA" id="ARBA00022989"/>
    </source>
</evidence>
<feature type="domain" description="Nucleoside transporter/FeoB GTPase Gate" evidence="10">
    <location>
        <begin position="92"/>
        <end position="190"/>
    </location>
</feature>
<dbReference type="PANTHER" id="PTHR10590:SF4">
    <property type="entry name" value="SOLUTE CARRIER FAMILY 28 MEMBER 3"/>
    <property type="match status" value="1"/>
</dbReference>
<dbReference type="Pfam" id="PF07662">
    <property type="entry name" value="Nucleos_tra2_C"/>
    <property type="match status" value="1"/>
</dbReference>
<dbReference type="NCBIfam" id="TIGR00804">
    <property type="entry name" value="nupC"/>
    <property type="match status" value="1"/>
</dbReference>
<evidence type="ECO:0000259" key="10">
    <source>
        <dbReference type="Pfam" id="PF07670"/>
    </source>
</evidence>
<reference evidence="11 12" key="1">
    <citation type="submission" date="2019-03" db="EMBL/GenBank/DDBJ databases">
        <title>Genomic Encyclopedia of Type Strains, Phase IV (KMG-IV): sequencing the most valuable type-strain genomes for metagenomic binning, comparative biology and taxonomic classification.</title>
        <authorList>
            <person name="Goeker M."/>
        </authorList>
    </citation>
    <scope>NUCLEOTIDE SEQUENCE [LARGE SCALE GENOMIC DNA]</scope>
    <source>
        <strain evidence="11 12">DSM 6770</strain>
    </source>
</reference>
<evidence type="ECO:0000259" key="9">
    <source>
        <dbReference type="Pfam" id="PF07662"/>
    </source>
</evidence>
<dbReference type="GO" id="GO:0005886">
    <property type="term" value="C:plasma membrane"/>
    <property type="evidence" value="ECO:0007669"/>
    <property type="project" value="UniProtKB-SubCell"/>
</dbReference>
<evidence type="ECO:0000256" key="2">
    <source>
        <dbReference type="ARBA" id="ARBA00009033"/>
    </source>
</evidence>
<dbReference type="RefSeq" id="WP_133697474.1">
    <property type="nucleotide sequence ID" value="NZ_SOBR01000004.1"/>
</dbReference>
<evidence type="ECO:0000256" key="3">
    <source>
        <dbReference type="ARBA" id="ARBA00022475"/>
    </source>
</evidence>
<feature type="transmembrane region" description="Helical" evidence="7">
    <location>
        <begin position="359"/>
        <end position="382"/>
    </location>
</feature>
<feature type="transmembrane region" description="Helical" evidence="7">
    <location>
        <begin position="6"/>
        <end position="22"/>
    </location>
</feature>
<evidence type="ECO:0000256" key="4">
    <source>
        <dbReference type="ARBA" id="ARBA00022692"/>
    </source>
</evidence>
<dbReference type="InterPro" id="IPR008276">
    <property type="entry name" value="C_nuclsd_transpt"/>
</dbReference>
<feature type="transmembrane region" description="Helical" evidence="7">
    <location>
        <begin position="167"/>
        <end position="189"/>
    </location>
</feature>
<evidence type="ECO:0000313" key="11">
    <source>
        <dbReference type="EMBL" id="TDU22078.1"/>
    </source>
</evidence>
<dbReference type="Pfam" id="PF01773">
    <property type="entry name" value="Nucleos_tra2_N"/>
    <property type="match status" value="1"/>
</dbReference>
<evidence type="ECO:0000256" key="1">
    <source>
        <dbReference type="ARBA" id="ARBA00004651"/>
    </source>
</evidence>
<dbReference type="Pfam" id="PF07670">
    <property type="entry name" value="Gate"/>
    <property type="match status" value="1"/>
</dbReference>
<keyword evidence="12" id="KW-1185">Reference proteome</keyword>
<feature type="transmembrane region" description="Helical" evidence="7">
    <location>
        <begin position="289"/>
        <end position="308"/>
    </location>
</feature>